<reference evidence="7" key="2">
    <citation type="submission" date="2014-06" db="EMBL/GenBank/DDBJ databases">
        <title>The complete genome of Blastobotrys (Arxula) adeninivorans LS3 - a yeast of biotechnological interest.</title>
        <authorList>
            <person name="Kunze G."/>
            <person name="Gaillardin C."/>
            <person name="Czernicka M."/>
            <person name="Durrens P."/>
            <person name="Martin T."/>
            <person name="Boer E."/>
            <person name="Gabaldon T."/>
            <person name="Cruz J."/>
            <person name="Talla E."/>
            <person name="Marck C."/>
            <person name="Goffeau A."/>
            <person name="Barbe V."/>
            <person name="Baret P."/>
            <person name="Baronian K."/>
            <person name="Beier S."/>
            <person name="Bleykasten C."/>
            <person name="Bode R."/>
            <person name="Casaregola S."/>
            <person name="Despons L."/>
            <person name="Fairhead C."/>
            <person name="Giersberg M."/>
            <person name="Gierski P."/>
            <person name="Hahnel U."/>
            <person name="Hartmann A."/>
            <person name="Jankowska D."/>
            <person name="Jubin C."/>
            <person name="Jung P."/>
            <person name="Lafontaine I."/>
            <person name="Leh-Louis V."/>
            <person name="Lemaire M."/>
            <person name="Marcet-Houben M."/>
            <person name="Mascher M."/>
            <person name="Morel G."/>
            <person name="Richard G.-F."/>
            <person name="Riechen J."/>
            <person name="Sacerdot C."/>
            <person name="Sarkar A."/>
            <person name="Savel G."/>
            <person name="Schacherer J."/>
            <person name="Sherman D."/>
            <person name="Straub M.-L."/>
            <person name="Stein N."/>
            <person name="Thierry A."/>
            <person name="Trautwein-Schult A."/>
            <person name="Westhof E."/>
            <person name="Worch S."/>
            <person name="Dujon B."/>
            <person name="Souciet J.-L."/>
            <person name="Wincker P."/>
            <person name="Scholz U."/>
            <person name="Neuveglise N."/>
        </authorList>
    </citation>
    <scope>NUCLEOTIDE SEQUENCE</scope>
    <source>
        <strain evidence="7">LS3</strain>
    </source>
</reference>
<evidence type="ECO:0000256" key="6">
    <source>
        <dbReference type="SAM" id="Phobius"/>
    </source>
</evidence>
<dbReference type="PANTHER" id="PTHR13377:SF3">
    <property type="entry name" value="TRANSMEMBRANE PROTEIN 115"/>
    <property type="match status" value="1"/>
</dbReference>
<feature type="compositionally biased region" description="Basic and acidic residues" evidence="5">
    <location>
        <begin position="296"/>
        <end position="311"/>
    </location>
</feature>
<keyword evidence="2 6" id="KW-0812">Transmembrane</keyword>
<evidence type="ECO:0000256" key="2">
    <source>
        <dbReference type="ARBA" id="ARBA00022692"/>
    </source>
</evidence>
<dbReference type="EMBL" id="HG937694">
    <property type="protein sequence ID" value="CDP37493.1"/>
    <property type="molecule type" value="Genomic_DNA"/>
</dbReference>
<dbReference type="PANTHER" id="PTHR13377">
    <property type="entry name" value="PLACENTAL PROTEIN 6"/>
    <property type="match status" value="1"/>
</dbReference>
<dbReference type="GO" id="GO:0005794">
    <property type="term" value="C:Golgi apparatus"/>
    <property type="evidence" value="ECO:0007669"/>
    <property type="project" value="TreeGrafter"/>
</dbReference>
<feature type="transmembrane region" description="Helical" evidence="6">
    <location>
        <begin position="135"/>
        <end position="154"/>
    </location>
</feature>
<dbReference type="SMART" id="SM01160">
    <property type="entry name" value="DUF1751"/>
    <property type="match status" value="1"/>
</dbReference>
<dbReference type="InterPro" id="IPR035952">
    <property type="entry name" value="Rhomboid-like_sf"/>
</dbReference>
<evidence type="ECO:0000256" key="4">
    <source>
        <dbReference type="ARBA" id="ARBA00023136"/>
    </source>
</evidence>
<evidence type="ECO:0000256" key="3">
    <source>
        <dbReference type="ARBA" id="ARBA00022989"/>
    </source>
</evidence>
<dbReference type="SUPFAM" id="SSF144091">
    <property type="entry name" value="Rhomboid-like"/>
    <property type="match status" value="1"/>
</dbReference>
<feature type="transmembrane region" description="Helical" evidence="6">
    <location>
        <begin position="73"/>
        <end position="92"/>
    </location>
</feature>
<accession>A0A060T947</accession>
<feature type="region of interest" description="Disordered" evidence="5">
    <location>
        <begin position="289"/>
        <end position="311"/>
    </location>
</feature>
<dbReference type="FunFam" id="1.20.1540.10:FF:000004">
    <property type="entry name" value="Transmembrane protein 115"/>
    <property type="match status" value="1"/>
</dbReference>
<evidence type="ECO:0000256" key="5">
    <source>
        <dbReference type="SAM" id="MobiDB-lite"/>
    </source>
</evidence>
<keyword evidence="4 6" id="KW-0472">Membrane</keyword>
<dbReference type="GO" id="GO:0006890">
    <property type="term" value="P:retrograde vesicle-mediated transport, Golgi to endoplasmic reticulum"/>
    <property type="evidence" value="ECO:0007669"/>
    <property type="project" value="InterPro"/>
</dbReference>
<gene>
    <name evidence="7" type="ORF">GNLVRS02_ARAD1D12782g</name>
</gene>
<feature type="transmembrane region" description="Helical" evidence="6">
    <location>
        <begin position="104"/>
        <end position="129"/>
    </location>
</feature>
<evidence type="ECO:0000313" key="7">
    <source>
        <dbReference type="EMBL" id="CDP37493.1"/>
    </source>
</evidence>
<dbReference type="PhylomeDB" id="A0A060T947"/>
<reference evidence="7" key="1">
    <citation type="submission" date="2014-02" db="EMBL/GenBank/DDBJ databases">
        <authorList>
            <person name="Genoscope - CEA"/>
        </authorList>
    </citation>
    <scope>NUCLEOTIDE SEQUENCE</scope>
    <source>
        <strain evidence="7">LS3</strain>
    </source>
</reference>
<evidence type="ECO:0000256" key="1">
    <source>
        <dbReference type="ARBA" id="ARBA00004141"/>
    </source>
</evidence>
<feature type="transmembrane region" description="Helical" evidence="6">
    <location>
        <begin position="12"/>
        <end position="30"/>
    </location>
</feature>
<keyword evidence="3 6" id="KW-1133">Transmembrane helix</keyword>
<feature type="transmembrane region" description="Helical" evidence="6">
    <location>
        <begin position="174"/>
        <end position="191"/>
    </location>
</feature>
<sequence length="332" mass="36701">MRTISLPPLTRAVVAVYLFLNAVCGMLRYASYSQLVAQGGETAPRFVEIVVPYLTLVPSLSITFPWVVVTSSFIEQSIVGFVITGAFLSMGTRYCERAWGSKDMAVYLAIQSIIPNIVTTFALYVLFAATRDESVLLTQVGGGIGFQMGFLVAFKQLVPEHAIVLLHGAVRIPVKYLTVPIMLIYTVVGLIMRNPALVVLTWSSFFTAWIYLRFYKVTYVDSLLPTSDNLIAGANQVRIRGDASDMFALARFFYPKGVQKAVEAVSNPVFDLLVAAKLCAPFSQDEIDAGNMRNSQQDRRGSSRTRPDEADRRRALALKALEERLGSQETTN</sequence>
<dbReference type="AlphaFoldDB" id="A0A060T947"/>
<proteinExistence type="predicted"/>
<dbReference type="Pfam" id="PF08551">
    <property type="entry name" value="DUF1751"/>
    <property type="match status" value="1"/>
</dbReference>
<dbReference type="InterPro" id="IPR013861">
    <property type="entry name" value="TMEM115/Pdh1/Rbl19"/>
</dbReference>
<protein>
    <submittedName>
        <fullName evidence="7">ARAD1D12782p</fullName>
    </submittedName>
</protein>
<feature type="transmembrane region" description="Helical" evidence="6">
    <location>
        <begin position="197"/>
        <end position="215"/>
    </location>
</feature>
<name>A0A060T947_BLAAD</name>
<organism evidence="7">
    <name type="scientific">Blastobotrys adeninivorans</name>
    <name type="common">Yeast</name>
    <name type="synonym">Arxula adeninivorans</name>
    <dbReference type="NCBI Taxonomy" id="409370"/>
    <lineage>
        <taxon>Eukaryota</taxon>
        <taxon>Fungi</taxon>
        <taxon>Dikarya</taxon>
        <taxon>Ascomycota</taxon>
        <taxon>Saccharomycotina</taxon>
        <taxon>Dipodascomycetes</taxon>
        <taxon>Dipodascales</taxon>
        <taxon>Trichomonascaceae</taxon>
        <taxon>Blastobotrys</taxon>
    </lineage>
</organism>
<feature type="transmembrane region" description="Helical" evidence="6">
    <location>
        <begin position="50"/>
        <end position="67"/>
    </location>
</feature>
<comment type="subcellular location">
    <subcellularLocation>
        <location evidence="1">Membrane</location>
        <topology evidence="1">Multi-pass membrane protein</topology>
    </subcellularLocation>
</comment>
<dbReference type="GO" id="GO:0016020">
    <property type="term" value="C:membrane"/>
    <property type="evidence" value="ECO:0007669"/>
    <property type="project" value="UniProtKB-SubCell"/>
</dbReference>